<dbReference type="Pfam" id="PF00400">
    <property type="entry name" value="WD40"/>
    <property type="match status" value="2"/>
</dbReference>
<dbReference type="InterPro" id="IPR036322">
    <property type="entry name" value="WD40_repeat_dom_sf"/>
</dbReference>
<dbReference type="Gene3D" id="2.130.10.10">
    <property type="entry name" value="YVTN repeat-like/Quinoprotein amine dehydrogenase"/>
    <property type="match status" value="2"/>
</dbReference>
<dbReference type="GO" id="GO:0030968">
    <property type="term" value="P:endoplasmic reticulum unfolded protein response"/>
    <property type="evidence" value="ECO:0007669"/>
    <property type="project" value="TreeGrafter"/>
</dbReference>
<proteinExistence type="predicted"/>
<accession>A0AA88LAZ6</accession>
<name>A0AA88LAZ6_ARTSF</name>
<dbReference type="GO" id="GO:0005783">
    <property type="term" value="C:endoplasmic reticulum"/>
    <property type="evidence" value="ECO:0007669"/>
    <property type="project" value="TreeGrafter"/>
</dbReference>
<organism evidence="2 3">
    <name type="scientific">Artemia franciscana</name>
    <name type="common">Brine shrimp</name>
    <name type="synonym">Artemia sanfranciscana</name>
    <dbReference type="NCBI Taxonomy" id="6661"/>
    <lineage>
        <taxon>Eukaryota</taxon>
        <taxon>Metazoa</taxon>
        <taxon>Ecdysozoa</taxon>
        <taxon>Arthropoda</taxon>
        <taxon>Crustacea</taxon>
        <taxon>Branchiopoda</taxon>
        <taxon>Anostraca</taxon>
        <taxon>Artemiidae</taxon>
        <taxon>Artemia</taxon>
    </lineage>
</organism>
<dbReference type="PROSITE" id="PS50082">
    <property type="entry name" value="WD_REPEATS_2"/>
    <property type="match status" value="1"/>
</dbReference>
<dbReference type="Proteomes" id="UP001187531">
    <property type="component" value="Unassembled WGS sequence"/>
</dbReference>
<evidence type="ECO:0000256" key="1">
    <source>
        <dbReference type="PROSITE-ProRule" id="PRU00221"/>
    </source>
</evidence>
<dbReference type="SUPFAM" id="SSF50978">
    <property type="entry name" value="WD40 repeat-like"/>
    <property type="match status" value="1"/>
</dbReference>
<evidence type="ECO:0000313" key="3">
    <source>
        <dbReference type="Proteomes" id="UP001187531"/>
    </source>
</evidence>
<keyword evidence="3" id="KW-1185">Reference proteome</keyword>
<sequence length="345" mass="38251">MQSILKKKFIIDRSILFWKVKELAEKNHQPNRGAVEFDHGSKLSWSPDSKAIVIYRATDCEIEVFKVNKKPEGGIAIQHALKFPKHHTLDLVGFGIAANGKFIMSCDSEGDLVLWSLKGAILHQLHTKLSPAYCAKISPDGKLVAISGFTPDVKVLQVCLNKSGDFEKVVRAFELKGHSSGVLGIDFSSDTSRAVTVSKDKTWRFYDVRVEYEKGQEPYLLKTGEWPFADLPTQVALSPDARSIAISHGTKIYNYDTVTGANHGTPDVHNGDISALIFDPESRFIISTGDRYIQVLHNVAGCYAIINELQPKRKTAATTAQKERIDQLINQAKCVLQKVGEKVEG</sequence>
<dbReference type="AlphaFoldDB" id="A0AA88LAZ6"/>
<dbReference type="InterPro" id="IPR042410">
    <property type="entry name" value="WBSCR13"/>
</dbReference>
<protein>
    <submittedName>
        <fullName evidence="2">Uncharacterized protein</fullName>
    </submittedName>
</protein>
<dbReference type="SMART" id="SM00320">
    <property type="entry name" value="WD40"/>
    <property type="match status" value="4"/>
</dbReference>
<reference evidence="2" key="1">
    <citation type="submission" date="2023-07" db="EMBL/GenBank/DDBJ databases">
        <title>Chromosome-level genome assembly of Artemia franciscana.</title>
        <authorList>
            <person name="Jo E."/>
        </authorList>
    </citation>
    <scope>NUCLEOTIDE SEQUENCE</scope>
    <source>
        <tissue evidence="2">Whole body</tissue>
    </source>
</reference>
<keyword evidence="1" id="KW-0853">WD repeat</keyword>
<evidence type="ECO:0000313" key="2">
    <source>
        <dbReference type="EMBL" id="KAK2723717.1"/>
    </source>
</evidence>
<comment type="caution">
    <text evidence="2">The sequence shown here is derived from an EMBL/GenBank/DDBJ whole genome shotgun (WGS) entry which is preliminary data.</text>
</comment>
<feature type="repeat" description="WD" evidence="1">
    <location>
        <begin position="175"/>
        <end position="209"/>
    </location>
</feature>
<dbReference type="PANTHER" id="PTHR44321:SF1">
    <property type="entry name" value="TRANSDUCIN BETA-LIKE PROTEIN 2"/>
    <property type="match status" value="1"/>
</dbReference>
<dbReference type="EMBL" id="JAVRJZ010000004">
    <property type="protein sequence ID" value="KAK2723717.1"/>
    <property type="molecule type" value="Genomic_DNA"/>
</dbReference>
<dbReference type="InterPro" id="IPR001680">
    <property type="entry name" value="WD40_rpt"/>
</dbReference>
<dbReference type="InterPro" id="IPR015943">
    <property type="entry name" value="WD40/YVTN_repeat-like_dom_sf"/>
</dbReference>
<dbReference type="PANTHER" id="PTHR44321">
    <property type="entry name" value="TRANSDUCIN BETA-LIKE PROTEIN 2"/>
    <property type="match status" value="1"/>
</dbReference>
<gene>
    <name evidence="2" type="ORF">QYM36_002157</name>
</gene>